<reference evidence="1" key="2">
    <citation type="submission" date="2020-09" db="EMBL/GenBank/DDBJ databases">
        <authorList>
            <person name="Sun Q."/>
            <person name="Zhou Y."/>
        </authorList>
    </citation>
    <scope>NUCLEOTIDE SEQUENCE</scope>
    <source>
        <strain evidence="1">CGMCC 1.12785</strain>
    </source>
</reference>
<dbReference type="Proteomes" id="UP000616114">
    <property type="component" value="Unassembled WGS sequence"/>
</dbReference>
<proteinExistence type="predicted"/>
<name>A0A8J2XFM4_9MICO</name>
<dbReference type="AlphaFoldDB" id="A0A8J2XFM4"/>
<dbReference type="RefSeq" id="WP_188550295.1">
    <property type="nucleotide sequence ID" value="NZ_BMFY01000005.1"/>
</dbReference>
<reference evidence="1" key="1">
    <citation type="journal article" date="2014" name="Int. J. Syst. Evol. Microbiol.">
        <title>Complete genome sequence of Corynebacterium casei LMG S-19264T (=DSM 44701T), isolated from a smear-ripened cheese.</title>
        <authorList>
            <consortium name="US DOE Joint Genome Institute (JGI-PGF)"/>
            <person name="Walter F."/>
            <person name="Albersmeier A."/>
            <person name="Kalinowski J."/>
            <person name="Ruckert C."/>
        </authorList>
    </citation>
    <scope>NUCLEOTIDE SEQUENCE</scope>
    <source>
        <strain evidence="1">CGMCC 1.12785</strain>
    </source>
</reference>
<organism evidence="1 2">
    <name type="scientific">Sediminivirga luteola</name>
    <dbReference type="NCBI Taxonomy" id="1774748"/>
    <lineage>
        <taxon>Bacteria</taxon>
        <taxon>Bacillati</taxon>
        <taxon>Actinomycetota</taxon>
        <taxon>Actinomycetes</taxon>
        <taxon>Micrococcales</taxon>
        <taxon>Brevibacteriaceae</taxon>
        <taxon>Sediminivirga</taxon>
    </lineage>
</organism>
<sequence length="266" mass="27679">MKHTRTERRRRFRSAPVAGLLIGAALLLAAGGGVTSALWVDTAAWSGLITLGQTRFTLGEDESRQTLETFPGTLGQEYSADLLTGLRAGQPQAVAIPVTGRAEGNRGLAYRVESTGVTGDPALLEAAALSFIAVDQPGDCHPGGAGAALGEIPAGSTALRRGDDRVLVPASGEDTGHGYLCVIATVEQDPVTGTHRRHTTVTGTSEDVLAGDPDVTAADEWSRDLDLPASAREAVLRVDLRVWTFRNDDADDGGLAGRGGELRTGS</sequence>
<dbReference type="EMBL" id="BMFY01000005">
    <property type="protein sequence ID" value="GGA13003.1"/>
    <property type="molecule type" value="Genomic_DNA"/>
</dbReference>
<evidence type="ECO:0000313" key="2">
    <source>
        <dbReference type="Proteomes" id="UP000616114"/>
    </source>
</evidence>
<keyword evidence="2" id="KW-1185">Reference proteome</keyword>
<evidence type="ECO:0000313" key="1">
    <source>
        <dbReference type="EMBL" id="GGA13003.1"/>
    </source>
</evidence>
<evidence type="ECO:0008006" key="3">
    <source>
        <dbReference type="Google" id="ProtNLM"/>
    </source>
</evidence>
<gene>
    <name evidence="1" type="ORF">GCM10011333_14890</name>
</gene>
<protein>
    <recommendedName>
        <fullName evidence="3">SipW-cognate class signal peptide</fullName>
    </recommendedName>
</protein>
<comment type="caution">
    <text evidence="1">The sequence shown here is derived from an EMBL/GenBank/DDBJ whole genome shotgun (WGS) entry which is preliminary data.</text>
</comment>
<accession>A0A8J2XFM4</accession>